<gene>
    <name evidence="1" type="ORF">SVIM_LOCUS431055</name>
</gene>
<proteinExistence type="predicted"/>
<accession>A0A6N2MWT6</accession>
<dbReference type="AlphaFoldDB" id="A0A6N2MWT6"/>
<name>A0A6N2MWT6_SALVM</name>
<sequence>MQGDEDRVSLGFPPNSRPTLSQISEAYTCLQTGRNTSQLDFEVHAAGNFGERTYSVSRSQGYKLLLQC</sequence>
<reference evidence="1" key="1">
    <citation type="submission" date="2019-03" db="EMBL/GenBank/DDBJ databases">
        <authorList>
            <person name="Mank J."/>
            <person name="Almeida P."/>
        </authorList>
    </citation>
    <scope>NUCLEOTIDE SEQUENCE</scope>
    <source>
        <strain evidence="1">78183</strain>
    </source>
</reference>
<evidence type="ECO:0000313" key="1">
    <source>
        <dbReference type="EMBL" id="VFU58879.1"/>
    </source>
</evidence>
<dbReference type="EMBL" id="CAADRP010002007">
    <property type="protein sequence ID" value="VFU58879.1"/>
    <property type="molecule type" value="Genomic_DNA"/>
</dbReference>
<organism evidence="1">
    <name type="scientific">Salix viminalis</name>
    <name type="common">Common osier</name>
    <name type="synonym">Basket willow</name>
    <dbReference type="NCBI Taxonomy" id="40686"/>
    <lineage>
        <taxon>Eukaryota</taxon>
        <taxon>Viridiplantae</taxon>
        <taxon>Streptophyta</taxon>
        <taxon>Embryophyta</taxon>
        <taxon>Tracheophyta</taxon>
        <taxon>Spermatophyta</taxon>
        <taxon>Magnoliopsida</taxon>
        <taxon>eudicotyledons</taxon>
        <taxon>Gunneridae</taxon>
        <taxon>Pentapetalae</taxon>
        <taxon>rosids</taxon>
        <taxon>fabids</taxon>
        <taxon>Malpighiales</taxon>
        <taxon>Salicaceae</taxon>
        <taxon>Saliceae</taxon>
        <taxon>Salix</taxon>
    </lineage>
</organism>
<protein>
    <submittedName>
        <fullName evidence="1">Uncharacterized protein</fullName>
    </submittedName>
</protein>